<reference evidence="3" key="1">
    <citation type="submission" date="2022-11" db="UniProtKB">
        <authorList>
            <consortium name="WormBaseParasite"/>
        </authorList>
    </citation>
    <scope>IDENTIFICATION</scope>
</reference>
<dbReference type="WBParaSite" id="nRc.2.0.1.t20900-RA">
    <property type="protein sequence ID" value="nRc.2.0.1.t20900-RA"/>
    <property type="gene ID" value="nRc.2.0.1.g20900"/>
</dbReference>
<dbReference type="AlphaFoldDB" id="A0A915J439"/>
<keyword evidence="1" id="KW-1133">Transmembrane helix</keyword>
<protein>
    <submittedName>
        <fullName evidence="3">Uncharacterized protein</fullName>
    </submittedName>
</protein>
<dbReference type="Proteomes" id="UP000887565">
    <property type="component" value="Unplaced"/>
</dbReference>
<accession>A0A915J439</accession>
<evidence type="ECO:0000313" key="2">
    <source>
        <dbReference type="Proteomes" id="UP000887565"/>
    </source>
</evidence>
<keyword evidence="1" id="KW-0812">Transmembrane</keyword>
<organism evidence="2 3">
    <name type="scientific">Romanomermis culicivorax</name>
    <name type="common">Nematode worm</name>
    <dbReference type="NCBI Taxonomy" id="13658"/>
    <lineage>
        <taxon>Eukaryota</taxon>
        <taxon>Metazoa</taxon>
        <taxon>Ecdysozoa</taxon>
        <taxon>Nematoda</taxon>
        <taxon>Enoplea</taxon>
        <taxon>Dorylaimia</taxon>
        <taxon>Mermithida</taxon>
        <taxon>Mermithoidea</taxon>
        <taxon>Mermithidae</taxon>
        <taxon>Romanomermis</taxon>
    </lineage>
</organism>
<keyword evidence="1" id="KW-0472">Membrane</keyword>
<sequence length="96" mass="11395">MVYERTTNNKDAIFLIKNQNILKEIYSMQSNLFLIIVFATVVTAFEFRDRKDWMTRNMSGYVNESLARLADECDKYLEPCKKELFLLRLIVPCMND</sequence>
<feature type="transmembrane region" description="Helical" evidence="1">
    <location>
        <begin position="25"/>
        <end position="47"/>
    </location>
</feature>
<keyword evidence="2" id="KW-1185">Reference proteome</keyword>
<name>A0A915J439_ROMCU</name>
<evidence type="ECO:0000313" key="3">
    <source>
        <dbReference type="WBParaSite" id="nRc.2.0.1.t20900-RA"/>
    </source>
</evidence>
<proteinExistence type="predicted"/>
<evidence type="ECO:0000256" key="1">
    <source>
        <dbReference type="SAM" id="Phobius"/>
    </source>
</evidence>